<feature type="region of interest" description="Disordered" evidence="1">
    <location>
        <begin position="234"/>
        <end position="253"/>
    </location>
</feature>
<dbReference type="STRING" id="35608.A0A2U1QMU4"/>
<reference evidence="2 3" key="1">
    <citation type="journal article" date="2018" name="Mol. Plant">
        <title>The genome of Artemisia annua provides insight into the evolution of Asteraceae family and artemisinin biosynthesis.</title>
        <authorList>
            <person name="Shen Q."/>
            <person name="Zhang L."/>
            <person name="Liao Z."/>
            <person name="Wang S."/>
            <person name="Yan T."/>
            <person name="Shi P."/>
            <person name="Liu M."/>
            <person name="Fu X."/>
            <person name="Pan Q."/>
            <person name="Wang Y."/>
            <person name="Lv Z."/>
            <person name="Lu X."/>
            <person name="Zhang F."/>
            <person name="Jiang W."/>
            <person name="Ma Y."/>
            <person name="Chen M."/>
            <person name="Hao X."/>
            <person name="Li L."/>
            <person name="Tang Y."/>
            <person name="Lv G."/>
            <person name="Zhou Y."/>
            <person name="Sun X."/>
            <person name="Brodelius P.E."/>
            <person name="Rose J.K.C."/>
            <person name="Tang K."/>
        </authorList>
    </citation>
    <scope>NUCLEOTIDE SEQUENCE [LARGE SCALE GENOMIC DNA]</scope>
    <source>
        <strain evidence="3">cv. Huhao1</strain>
        <tissue evidence="2">Leaf</tissue>
    </source>
</reference>
<organism evidence="2 3">
    <name type="scientific">Artemisia annua</name>
    <name type="common">Sweet wormwood</name>
    <dbReference type="NCBI Taxonomy" id="35608"/>
    <lineage>
        <taxon>Eukaryota</taxon>
        <taxon>Viridiplantae</taxon>
        <taxon>Streptophyta</taxon>
        <taxon>Embryophyta</taxon>
        <taxon>Tracheophyta</taxon>
        <taxon>Spermatophyta</taxon>
        <taxon>Magnoliopsida</taxon>
        <taxon>eudicotyledons</taxon>
        <taxon>Gunneridae</taxon>
        <taxon>Pentapetalae</taxon>
        <taxon>asterids</taxon>
        <taxon>campanulids</taxon>
        <taxon>Asterales</taxon>
        <taxon>Asteraceae</taxon>
        <taxon>Asteroideae</taxon>
        <taxon>Anthemideae</taxon>
        <taxon>Artemisiinae</taxon>
        <taxon>Artemisia</taxon>
    </lineage>
</organism>
<dbReference type="InterPro" id="IPR021899">
    <property type="entry name" value="DUF3511"/>
</dbReference>
<sequence length="293" mass="32691">MVAQRILVTMKWRTTVSTEVRRSSGKNDSGSGGHSSYIKGWEIRFIDKKIKKTGKNESSAVKIKDGTTIDKHPKVVRLTLGPSRCTFIKELLPFKLKVQEQHTRGLTRQKTFAKSVTWQKFRSSLFYLSCSGCLLLSTVQYVTAASKAQQVNGCLTGLLLTSVPYENATAHQHPFEQPIDTFINTTGRQAEDDQKLHLANSSTKKIYAADEATAAICKTSITIYASGSLGVRSPVRTSTSSSRPWGGLSDPESKRRKRIAKYKAYTIEGRVKASFRNGIRWIKSKCSEFIHGY</sequence>
<feature type="compositionally biased region" description="Low complexity" evidence="1">
    <location>
        <begin position="234"/>
        <end position="244"/>
    </location>
</feature>
<proteinExistence type="predicted"/>
<dbReference type="AlphaFoldDB" id="A0A2U1QMU4"/>
<accession>A0A2U1QMU4</accession>
<dbReference type="Pfam" id="PF12023">
    <property type="entry name" value="DUF3511"/>
    <property type="match status" value="1"/>
</dbReference>
<dbReference type="OrthoDB" id="660385at2759"/>
<evidence type="ECO:0000313" key="3">
    <source>
        <dbReference type="Proteomes" id="UP000245207"/>
    </source>
</evidence>
<comment type="caution">
    <text evidence="2">The sequence shown here is derived from an EMBL/GenBank/DDBJ whole genome shotgun (WGS) entry which is preliminary data.</text>
</comment>
<gene>
    <name evidence="2" type="ORF">CTI12_AA000850</name>
</gene>
<evidence type="ECO:0000256" key="1">
    <source>
        <dbReference type="SAM" id="MobiDB-lite"/>
    </source>
</evidence>
<dbReference type="Proteomes" id="UP000245207">
    <property type="component" value="Unassembled WGS sequence"/>
</dbReference>
<evidence type="ECO:0000313" key="2">
    <source>
        <dbReference type="EMBL" id="PWA99330.1"/>
    </source>
</evidence>
<name>A0A2U1QMU4_ARTAN</name>
<keyword evidence="3" id="KW-1185">Reference proteome</keyword>
<dbReference type="EMBL" id="PKPP01000023">
    <property type="protein sequence ID" value="PWA99330.1"/>
    <property type="molecule type" value="Genomic_DNA"/>
</dbReference>
<dbReference type="PANTHER" id="PTHR33193">
    <property type="entry name" value="DOMAIN PROTEIN, PUTATIVE (DUF3511)-RELATED"/>
    <property type="match status" value="1"/>
</dbReference>
<protein>
    <submittedName>
        <fullName evidence="2">Uncharacterized protein</fullName>
    </submittedName>
</protein>
<dbReference type="PANTHER" id="PTHR33193:SF13">
    <property type="entry name" value="EXPRESSED PROTEIN"/>
    <property type="match status" value="1"/>
</dbReference>